<dbReference type="SMART" id="SM00320">
    <property type="entry name" value="WD40"/>
    <property type="match status" value="2"/>
</dbReference>
<dbReference type="Gene3D" id="2.130.10.10">
    <property type="entry name" value="YVTN repeat-like/Quinoprotein amine dehydrogenase"/>
    <property type="match status" value="1"/>
</dbReference>
<comment type="subcellular location">
    <subcellularLocation>
        <location evidence="1">Cytoplasm</location>
    </subcellularLocation>
</comment>
<evidence type="ECO:0000256" key="2">
    <source>
        <dbReference type="ARBA" id="ARBA00022490"/>
    </source>
</evidence>
<keyword evidence="2" id="KW-0963">Cytoplasm</keyword>
<dbReference type="InterPro" id="IPR036322">
    <property type="entry name" value="WD40_repeat_dom_sf"/>
</dbReference>
<evidence type="ECO:0000256" key="1">
    <source>
        <dbReference type="ARBA" id="ARBA00004496"/>
    </source>
</evidence>
<dbReference type="InterPro" id="IPR051980">
    <property type="entry name" value="WD_repeat_MORG1"/>
</dbReference>
<dbReference type="GO" id="GO:0071013">
    <property type="term" value="C:catalytic step 2 spliceosome"/>
    <property type="evidence" value="ECO:0007669"/>
    <property type="project" value="TreeGrafter"/>
</dbReference>
<comment type="caution">
    <text evidence="4">The sequence shown here is derived from an EMBL/GenBank/DDBJ whole genome shotgun (WGS) entry which is preliminary data.</text>
</comment>
<dbReference type="SUPFAM" id="SSF50978">
    <property type="entry name" value="WD40 repeat-like"/>
    <property type="match status" value="1"/>
</dbReference>
<dbReference type="GO" id="GO:0000398">
    <property type="term" value="P:mRNA splicing, via spliceosome"/>
    <property type="evidence" value="ECO:0007669"/>
    <property type="project" value="TreeGrafter"/>
</dbReference>
<gene>
    <name evidence="4" type="ORF">KIPB_011097</name>
</gene>
<reference evidence="4 5" key="1">
    <citation type="journal article" date="2018" name="PLoS ONE">
        <title>The draft genome of Kipferlia bialata reveals reductive genome evolution in fornicate parasites.</title>
        <authorList>
            <person name="Tanifuji G."/>
            <person name="Takabayashi S."/>
            <person name="Kume K."/>
            <person name="Takagi M."/>
            <person name="Nakayama T."/>
            <person name="Kamikawa R."/>
            <person name="Inagaki Y."/>
            <person name="Hashimoto T."/>
        </authorList>
    </citation>
    <scope>NUCLEOTIDE SEQUENCE [LARGE SCALE GENOMIC DNA]</scope>
    <source>
        <strain evidence="4">NY0173</strain>
    </source>
</reference>
<name>A0A9K3GNF8_9EUKA</name>
<proteinExistence type="inferred from homology"/>
<sequence>MFTSSYADGALDFTDTTEGKVMRRWTTSRGPCLSVSLSDNDALIAAASHNGKLMLFDPRARGQDPAQMISAPYTDALVRVQWIGGDRLLTLSMAGEMCTYDMRKGTAQVLDICVKQGLHGSASGAQGVERALDVVFSPDTRMLGVRTQYSMWVVSTQHWVPLVSIDLPVPMAQRNGTHDANIEWERVPLSFPSDTWMMYGTEGSINAWDFANVNKGKGGLIDQRGDRIMCLSSSRNVQSQIACGTAGGSISVYDIGD</sequence>
<evidence type="ECO:0000313" key="4">
    <source>
        <dbReference type="EMBL" id="GIQ88770.1"/>
    </source>
</evidence>
<dbReference type="Proteomes" id="UP000265618">
    <property type="component" value="Unassembled WGS sequence"/>
</dbReference>
<keyword evidence="5" id="KW-1185">Reference proteome</keyword>
<accession>A0A9K3GNF8</accession>
<organism evidence="4 5">
    <name type="scientific">Kipferlia bialata</name>
    <dbReference type="NCBI Taxonomy" id="797122"/>
    <lineage>
        <taxon>Eukaryota</taxon>
        <taxon>Metamonada</taxon>
        <taxon>Carpediemonas-like organisms</taxon>
        <taxon>Kipferlia</taxon>
    </lineage>
</organism>
<dbReference type="OrthoDB" id="71437at2759"/>
<dbReference type="InterPro" id="IPR015943">
    <property type="entry name" value="WD40/YVTN_repeat-like_dom_sf"/>
</dbReference>
<protein>
    <submittedName>
        <fullName evidence="4">Uncharacterized protein</fullName>
    </submittedName>
</protein>
<dbReference type="PANTHER" id="PTHR22842:SF3">
    <property type="entry name" value="WD REPEAT DOMAIN-CONTAINING PROTEIN 83"/>
    <property type="match status" value="1"/>
</dbReference>
<dbReference type="PANTHER" id="PTHR22842">
    <property type="entry name" value="WD40 REPEAT PROTEIN"/>
    <property type="match status" value="1"/>
</dbReference>
<evidence type="ECO:0000313" key="5">
    <source>
        <dbReference type="Proteomes" id="UP000265618"/>
    </source>
</evidence>
<evidence type="ECO:0000256" key="3">
    <source>
        <dbReference type="ARBA" id="ARBA00038145"/>
    </source>
</evidence>
<dbReference type="InterPro" id="IPR001680">
    <property type="entry name" value="WD40_rpt"/>
</dbReference>
<comment type="similarity">
    <text evidence="3">Belongs to the WD repeat MORG1 family.</text>
</comment>
<dbReference type="GO" id="GO:0005737">
    <property type="term" value="C:cytoplasm"/>
    <property type="evidence" value="ECO:0007669"/>
    <property type="project" value="UniProtKB-SubCell"/>
</dbReference>
<dbReference type="AlphaFoldDB" id="A0A9K3GNF8"/>
<dbReference type="EMBL" id="BDIP01004369">
    <property type="protein sequence ID" value="GIQ88770.1"/>
    <property type="molecule type" value="Genomic_DNA"/>
</dbReference>